<feature type="transmembrane region" description="Helical" evidence="1">
    <location>
        <begin position="12"/>
        <end position="36"/>
    </location>
</feature>
<evidence type="ECO:0000259" key="2">
    <source>
        <dbReference type="Pfam" id="PF13400"/>
    </source>
</evidence>
<keyword evidence="1" id="KW-0812">Transmembrane</keyword>
<dbReference type="RefSeq" id="WP_168448064.1">
    <property type="nucleotide sequence ID" value="NZ_JAAXOW010000004.1"/>
</dbReference>
<dbReference type="AlphaFoldDB" id="A0A9X5FDC4"/>
<gene>
    <name evidence="3" type="ORF">HF995_12110</name>
</gene>
<protein>
    <submittedName>
        <fullName evidence="3">Histidine kinase</fullName>
    </submittedName>
</protein>
<keyword evidence="1" id="KW-1133">Transmembrane helix</keyword>
<dbReference type="InterPro" id="IPR021202">
    <property type="entry name" value="Rv3654c-like"/>
</dbReference>
<keyword evidence="1" id="KW-0472">Membrane</keyword>
<dbReference type="Pfam" id="PF13400">
    <property type="entry name" value="Tad"/>
    <property type="match status" value="1"/>
</dbReference>
<proteinExistence type="predicted"/>
<dbReference type="NCBIfam" id="TIGR03816">
    <property type="entry name" value="tadE_like_DECH"/>
    <property type="match status" value="1"/>
</dbReference>
<keyword evidence="3" id="KW-0418">Kinase</keyword>
<evidence type="ECO:0000256" key="1">
    <source>
        <dbReference type="SAM" id="Phobius"/>
    </source>
</evidence>
<name>A0A9X5FDC4_9MICO</name>
<keyword evidence="3" id="KW-0808">Transferase</keyword>
<organism evidence="3 4">
    <name type="scientific">Sanguibacter hominis ATCC BAA-789</name>
    <dbReference type="NCBI Taxonomy" id="1312740"/>
    <lineage>
        <taxon>Bacteria</taxon>
        <taxon>Bacillati</taxon>
        <taxon>Actinomycetota</taxon>
        <taxon>Actinomycetes</taxon>
        <taxon>Micrococcales</taxon>
        <taxon>Sanguibacteraceae</taxon>
        <taxon>Sanguibacter</taxon>
    </lineage>
</organism>
<accession>A0A9X5FDC4</accession>
<dbReference type="GO" id="GO:0016301">
    <property type="term" value="F:kinase activity"/>
    <property type="evidence" value="ECO:0007669"/>
    <property type="project" value="UniProtKB-KW"/>
</dbReference>
<sequence>MSTGQAGSGDEGSAAVLVVALLAVAAALVAAVAILAGAHTARADAQTAADLAALAAAQRHAVARSGACETGSEAATRNGGRLTRCIVADDGSVTVSVERDRGGASGAFGARSVEATARAGPSWLLAARAAP</sequence>
<feature type="domain" description="Putative Flp pilus-assembly TadG-like N-terminal" evidence="2">
    <location>
        <begin position="12"/>
        <end position="59"/>
    </location>
</feature>
<dbReference type="InterPro" id="IPR028087">
    <property type="entry name" value="Tad_N"/>
</dbReference>
<keyword evidence="4" id="KW-1185">Reference proteome</keyword>
<dbReference type="EMBL" id="JAAXOW010000004">
    <property type="protein sequence ID" value="NKX94003.1"/>
    <property type="molecule type" value="Genomic_DNA"/>
</dbReference>
<reference evidence="3 4" key="1">
    <citation type="submission" date="2020-04" db="EMBL/GenBank/DDBJ databases">
        <title>MicrobeNet Type strains.</title>
        <authorList>
            <person name="Nicholson A.C."/>
        </authorList>
    </citation>
    <scope>NUCLEOTIDE SEQUENCE [LARGE SCALE GENOMIC DNA]</scope>
    <source>
        <strain evidence="3 4">ATCC BAA-789</strain>
    </source>
</reference>
<evidence type="ECO:0000313" key="4">
    <source>
        <dbReference type="Proteomes" id="UP000774283"/>
    </source>
</evidence>
<comment type="caution">
    <text evidence="3">The sequence shown here is derived from an EMBL/GenBank/DDBJ whole genome shotgun (WGS) entry which is preliminary data.</text>
</comment>
<evidence type="ECO:0000313" key="3">
    <source>
        <dbReference type="EMBL" id="NKX94003.1"/>
    </source>
</evidence>
<dbReference type="Proteomes" id="UP000774283">
    <property type="component" value="Unassembled WGS sequence"/>
</dbReference>